<dbReference type="GO" id="GO:0008237">
    <property type="term" value="F:metallopeptidase activity"/>
    <property type="evidence" value="ECO:0007669"/>
    <property type="project" value="UniProtKB-KW"/>
</dbReference>
<organism evidence="15 16">
    <name type="scientific">Candidatus Ryanbacteria bacterium CG10_big_fil_rev_8_21_14_0_10_43_42</name>
    <dbReference type="NCBI Taxonomy" id="1974864"/>
    <lineage>
        <taxon>Bacteria</taxon>
        <taxon>Candidatus Ryaniibacteriota</taxon>
    </lineage>
</organism>
<feature type="transmembrane region" description="Helical" evidence="13">
    <location>
        <begin position="94"/>
        <end position="114"/>
    </location>
</feature>
<comment type="caution">
    <text evidence="15">The sequence shown here is derived from an EMBL/GenBank/DDBJ whole genome shotgun (WGS) entry which is preliminary data.</text>
</comment>
<keyword evidence="4" id="KW-1003">Cell membrane</keyword>
<evidence type="ECO:0000313" key="15">
    <source>
        <dbReference type="EMBL" id="PJE64817.1"/>
    </source>
</evidence>
<dbReference type="InterPro" id="IPR008915">
    <property type="entry name" value="Peptidase_M50"/>
</dbReference>
<evidence type="ECO:0000256" key="4">
    <source>
        <dbReference type="ARBA" id="ARBA00022475"/>
    </source>
</evidence>
<accession>A0A2M8KY47</accession>
<evidence type="ECO:0000256" key="6">
    <source>
        <dbReference type="ARBA" id="ARBA00022692"/>
    </source>
</evidence>
<evidence type="ECO:0000256" key="3">
    <source>
        <dbReference type="ARBA" id="ARBA00007931"/>
    </source>
</evidence>
<keyword evidence="11" id="KW-0482">Metalloprotease</keyword>
<feature type="transmembrane region" description="Helical" evidence="13">
    <location>
        <begin position="126"/>
        <end position="148"/>
    </location>
</feature>
<dbReference type="Proteomes" id="UP000229098">
    <property type="component" value="Unassembled WGS sequence"/>
</dbReference>
<dbReference type="GO" id="GO:0046872">
    <property type="term" value="F:metal ion binding"/>
    <property type="evidence" value="ECO:0007669"/>
    <property type="project" value="UniProtKB-KW"/>
</dbReference>
<keyword evidence="10 13" id="KW-1133">Transmembrane helix</keyword>
<dbReference type="PANTHER" id="PTHR35864">
    <property type="entry name" value="ZINC METALLOPROTEASE MJ0611-RELATED"/>
    <property type="match status" value="1"/>
</dbReference>
<evidence type="ECO:0000313" key="16">
    <source>
        <dbReference type="Proteomes" id="UP000229098"/>
    </source>
</evidence>
<keyword evidence="9" id="KW-0862">Zinc</keyword>
<evidence type="ECO:0000256" key="11">
    <source>
        <dbReference type="ARBA" id="ARBA00023049"/>
    </source>
</evidence>
<dbReference type="InterPro" id="IPR044537">
    <property type="entry name" value="Rip2-like"/>
</dbReference>
<dbReference type="AlphaFoldDB" id="A0A2M8KY47"/>
<keyword evidence="6 13" id="KW-0812">Transmembrane</keyword>
<keyword evidence="12 13" id="KW-0472">Membrane</keyword>
<dbReference type="EMBL" id="PFEF01000003">
    <property type="protein sequence ID" value="PJE64817.1"/>
    <property type="molecule type" value="Genomic_DNA"/>
</dbReference>
<evidence type="ECO:0000256" key="13">
    <source>
        <dbReference type="SAM" id="Phobius"/>
    </source>
</evidence>
<feature type="transmembrane region" description="Helical" evidence="13">
    <location>
        <begin position="6"/>
        <end position="34"/>
    </location>
</feature>
<comment type="subcellular location">
    <subcellularLocation>
        <location evidence="2">Cell membrane</location>
        <topology evidence="2">Multi-pass membrane protein</topology>
    </subcellularLocation>
</comment>
<evidence type="ECO:0000256" key="7">
    <source>
        <dbReference type="ARBA" id="ARBA00022723"/>
    </source>
</evidence>
<protein>
    <submittedName>
        <fullName evidence="15">Site-2 protease family protein</fullName>
    </submittedName>
</protein>
<keyword evidence="7" id="KW-0479">Metal-binding</keyword>
<dbReference type="CDD" id="cd06158">
    <property type="entry name" value="S2P-M50_like_1"/>
    <property type="match status" value="1"/>
</dbReference>
<evidence type="ECO:0000256" key="12">
    <source>
        <dbReference type="ARBA" id="ARBA00023136"/>
    </source>
</evidence>
<evidence type="ECO:0000256" key="10">
    <source>
        <dbReference type="ARBA" id="ARBA00022989"/>
    </source>
</evidence>
<proteinExistence type="inferred from homology"/>
<keyword evidence="5 15" id="KW-0645">Protease</keyword>
<dbReference type="GO" id="GO:0005886">
    <property type="term" value="C:plasma membrane"/>
    <property type="evidence" value="ECO:0007669"/>
    <property type="project" value="UniProtKB-SubCell"/>
</dbReference>
<dbReference type="GO" id="GO:0006508">
    <property type="term" value="P:proteolysis"/>
    <property type="evidence" value="ECO:0007669"/>
    <property type="project" value="UniProtKB-KW"/>
</dbReference>
<evidence type="ECO:0000256" key="5">
    <source>
        <dbReference type="ARBA" id="ARBA00022670"/>
    </source>
</evidence>
<evidence type="ECO:0000256" key="2">
    <source>
        <dbReference type="ARBA" id="ARBA00004651"/>
    </source>
</evidence>
<keyword evidence="8" id="KW-0378">Hydrolase</keyword>
<evidence type="ECO:0000256" key="1">
    <source>
        <dbReference type="ARBA" id="ARBA00001947"/>
    </source>
</evidence>
<name>A0A2M8KY47_9BACT</name>
<feature type="transmembrane region" description="Helical" evidence="13">
    <location>
        <begin position="177"/>
        <end position="204"/>
    </location>
</feature>
<comment type="cofactor">
    <cofactor evidence="1">
        <name>Zn(2+)</name>
        <dbReference type="ChEBI" id="CHEBI:29105"/>
    </cofactor>
</comment>
<dbReference type="PANTHER" id="PTHR35864:SF1">
    <property type="entry name" value="ZINC METALLOPROTEASE YWHC-RELATED"/>
    <property type="match status" value="1"/>
</dbReference>
<feature type="transmembrane region" description="Helical" evidence="13">
    <location>
        <begin position="55"/>
        <end position="74"/>
    </location>
</feature>
<dbReference type="Pfam" id="PF02163">
    <property type="entry name" value="Peptidase_M50"/>
    <property type="match status" value="1"/>
</dbReference>
<dbReference type="InterPro" id="IPR052348">
    <property type="entry name" value="Metallopeptidase_M50B"/>
</dbReference>
<evidence type="ECO:0000256" key="8">
    <source>
        <dbReference type="ARBA" id="ARBA00022801"/>
    </source>
</evidence>
<comment type="similarity">
    <text evidence="3">Belongs to the peptidase M50B family.</text>
</comment>
<feature type="domain" description="Peptidase M50" evidence="14">
    <location>
        <begin position="125"/>
        <end position="184"/>
    </location>
</feature>
<evidence type="ECO:0000256" key="9">
    <source>
        <dbReference type="ARBA" id="ARBA00022833"/>
    </source>
</evidence>
<gene>
    <name evidence="15" type="ORF">COU90_00950</name>
</gene>
<reference evidence="16" key="1">
    <citation type="submission" date="2017-09" db="EMBL/GenBank/DDBJ databases">
        <title>Depth-based differentiation of microbial function through sediment-hosted aquifers and enrichment of novel symbionts in the deep terrestrial subsurface.</title>
        <authorList>
            <person name="Probst A.J."/>
            <person name="Ladd B."/>
            <person name="Jarett J.K."/>
            <person name="Geller-Mcgrath D.E."/>
            <person name="Sieber C.M.K."/>
            <person name="Emerson J.B."/>
            <person name="Anantharaman K."/>
            <person name="Thomas B.C."/>
            <person name="Malmstrom R."/>
            <person name="Stieglmeier M."/>
            <person name="Klingl A."/>
            <person name="Woyke T."/>
            <person name="Ryan C.M."/>
            <person name="Banfield J.F."/>
        </authorList>
    </citation>
    <scope>NUCLEOTIDE SEQUENCE [LARGE SCALE GENOMIC DNA]</scope>
</reference>
<evidence type="ECO:0000259" key="14">
    <source>
        <dbReference type="Pfam" id="PF02163"/>
    </source>
</evidence>
<sequence>MDDSVIGFIFQIAILIMSVVVHEVSHGFVAYILGDQTAKYAGRLTLNPLNHLDPVGSLLVPAATILFGGFMFGWAKPVPYNPYNLRDQKWGPGLVAAAGPLSNIFIAFIFGSVIRLSGFFPAEISIALTEVAVLVVLINIILAVFNLVPIPPLDGSKVLFSLLPYHLRYIEEFLERYGLFLLLIFIFFFFNLLLPIIGILFRLFTGTSF</sequence>